<feature type="compositionally biased region" description="Low complexity" evidence="1">
    <location>
        <begin position="59"/>
        <end position="71"/>
    </location>
</feature>
<evidence type="ECO:0000256" key="1">
    <source>
        <dbReference type="SAM" id="MobiDB-lite"/>
    </source>
</evidence>
<keyword evidence="2" id="KW-0732">Signal</keyword>
<evidence type="ECO:0000313" key="3">
    <source>
        <dbReference type="EMBL" id="KAJ1092385.1"/>
    </source>
</evidence>
<dbReference type="EMBL" id="JANPWB010000015">
    <property type="protein sequence ID" value="KAJ1092385.1"/>
    <property type="molecule type" value="Genomic_DNA"/>
</dbReference>
<feature type="compositionally biased region" description="Basic and acidic residues" evidence="1">
    <location>
        <begin position="113"/>
        <end position="129"/>
    </location>
</feature>
<feature type="chain" id="PRO_5043574658" evidence="2">
    <location>
        <begin position="17"/>
        <end position="279"/>
    </location>
</feature>
<dbReference type="Proteomes" id="UP001066276">
    <property type="component" value="Chromosome 11"/>
</dbReference>
<evidence type="ECO:0000256" key="2">
    <source>
        <dbReference type="SAM" id="SignalP"/>
    </source>
</evidence>
<evidence type="ECO:0000313" key="4">
    <source>
        <dbReference type="Proteomes" id="UP001066276"/>
    </source>
</evidence>
<comment type="caution">
    <text evidence="3">The sequence shown here is derived from an EMBL/GenBank/DDBJ whole genome shotgun (WGS) entry which is preliminary data.</text>
</comment>
<name>A0AAV7LLB5_PLEWA</name>
<sequence length="279" mass="29381">MNRLILIWKNLYTVQLTVLVLQNQERNKTYRNMTAEGSALGEPAPINRADRNGAAWRHGSSSGCRESWSSGEAAAADPVKRASRGLAPKDRARGADAAAPAPRTLGTPPNFLRRGEPPERTWGPREALADQRLGGTYVTGPSPKLDAGARHCPTERAPGRGGDTGGSWDRAGDPLARHTQRISPPPTGRSSGRSLTSAGGPAGAEWVQLPTSPLSLRLSMGPAVGETCPPRLLLTIQGLKIHTEGAKGAVALDHGVPIGGWSSGRVASAWPARRTQVAT</sequence>
<feature type="compositionally biased region" description="Basic and acidic residues" evidence="1">
    <location>
        <begin position="147"/>
        <end position="158"/>
    </location>
</feature>
<reference evidence="3" key="1">
    <citation type="journal article" date="2022" name="bioRxiv">
        <title>Sequencing and chromosome-scale assembly of the giantPleurodeles waltlgenome.</title>
        <authorList>
            <person name="Brown T."/>
            <person name="Elewa A."/>
            <person name="Iarovenko S."/>
            <person name="Subramanian E."/>
            <person name="Araus A.J."/>
            <person name="Petzold A."/>
            <person name="Susuki M."/>
            <person name="Suzuki K.-i.T."/>
            <person name="Hayashi T."/>
            <person name="Toyoda A."/>
            <person name="Oliveira C."/>
            <person name="Osipova E."/>
            <person name="Leigh N.D."/>
            <person name="Simon A."/>
            <person name="Yun M.H."/>
        </authorList>
    </citation>
    <scope>NUCLEOTIDE SEQUENCE</scope>
    <source>
        <strain evidence="3">20211129_DDA</strain>
        <tissue evidence="3">Liver</tissue>
    </source>
</reference>
<dbReference type="AlphaFoldDB" id="A0AAV7LLB5"/>
<protein>
    <submittedName>
        <fullName evidence="3">Uncharacterized protein</fullName>
    </submittedName>
</protein>
<feature type="region of interest" description="Disordered" evidence="1">
    <location>
        <begin position="37"/>
        <end position="204"/>
    </location>
</feature>
<gene>
    <name evidence="3" type="ORF">NDU88_005495</name>
</gene>
<proteinExistence type="predicted"/>
<feature type="signal peptide" evidence="2">
    <location>
        <begin position="1"/>
        <end position="16"/>
    </location>
</feature>
<accession>A0AAV7LLB5</accession>
<organism evidence="3 4">
    <name type="scientific">Pleurodeles waltl</name>
    <name type="common">Iberian ribbed newt</name>
    <dbReference type="NCBI Taxonomy" id="8319"/>
    <lineage>
        <taxon>Eukaryota</taxon>
        <taxon>Metazoa</taxon>
        <taxon>Chordata</taxon>
        <taxon>Craniata</taxon>
        <taxon>Vertebrata</taxon>
        <taxon>Euteleostomi</taxon>
        <taxon>Amphibia</taxon>
        <taxon>Batrachia</taxon>
        <taxon>Caudata</taxon>
        <taxon>Salamandroidea</taxon>
        <taxon>Salamandridae</taxon>
        <taxon>Pleurodelinae</taxon>
        <taxon>Pleurodeles</taxon>
    </lineage>
</organism>
<keyword evidence="4" id="KW-1185">Reference proteome</keyword>